<accession>A0A081CLK5</accession>
<dbReference type="PROSITE" id="PS50002">
    <property type="entry name" value="SH3"/>
    <property type="match status" value="1"/>
</dbReference>
<feature type="compositionally biased region" description="Low complexity" evidence="3">
    <location>
        <begin position="157"/>
        <end position="178"/>
    </location>
</feature>
<dbReference type="Pfam" id="PF00018">
    <property type="entry name" value="SH3_1"/>
    <property type="match status" value="1"/>
</dbReference>
<evidence type="ECO:0000313" key="6">
    <source>
        <dbReference type="Proteomes" id="UP000053758"/>
    </source>
</evidence>
<sequence length="810" mass="86368">MQRPCADFPTLSPPLAAPILTTNNLCPSPCRGEHARVGDTMIADLPAGEKQAFFSLLDEYFASRPHRLPASTAASQGGLTDRATAAAGNAAGAAASAAVSNALRDQFARTGLTKGPPPPAPSANKKPGFNVPAGLVSGKTLGSLNLGSRTTSSTQVPAATPQPAARTLPPPTRTGSSVPAPPSAAPVAPVMPPGTIGSATVLYDYGDGTDADDLQATEGETVWLTEKISDDWWRAMSQDGARQGIIPTAYQLRNGIVQVVSHIVSQHRRSQRILAMLGRPALPCFRSPSLSPAAAMSDNSLGQKCCPRAQRGHASAADRATPRLIALSIISKLLSQHRRSQSLLARLVRSSRLLCFGSPWQCRTSALTKALGVGIADILDRLSASGSSLRLSRSWDRLACEATCKDEMGGAPNTGNESEIPDHSVAFGPKPDCDSARTARQVNSHDAFVWPSSGACQLTGVGKAASGPCCRVAPSPKPGVSAWRFAMLGISVGTKHCFMAAGRLRPDILRIGGSPKDAGRVMWFHHLPIGRLACAAPTERVAERVAVQIQPLWQPPQDTARVYRGRLARHSELTNVDLDSGALVCVGSDSTPLVRCSCRRELGTMLGKLRKHVEQLDAGSELSPRGSWRLATPVVALLMTTTANGSTLCESDPARLCAAEAKVPTMLRGTRQWRVGDDRDEPAGVSAFGRGRTTIPHPAPTPKSRNMANRNHVSSHLWRSAPRRHLPGDSPYPRFGWKGGSARAIPPRSPWSASFFGCEPNVRAEDKGRHARFRLSSIRSPSEWHKSALPENDVAEFFFFFWHQPPASSS</sequence>
<dbReference type="InterPro" id="IPR036028">
    <property type="entry name" value="SH3-like_dom_sf"/>
</dbReference>
<dbReference type="Gene3D" id="2.30.30.40">
    <property type="entry name" value="SH3 Domains"/>
    <property type="match status" value="1"/>
</dbReference>
<dbReference type="RefSeq" id="XP_014654199.1">
    <property type="nucleotide sequence ID" value="XM_014798713.1"/>
</dbReference>
<dbReference type="AlphaFoldDB" id="A0A081CLK5"/>
<evidence type="ECO:0000256" key="1">
    <source>
        <dbReference type="ARBA" id="ARBA00022443"/>
    </source>
</evidence>
<evidence type="ECO:0000259" key="4">
    <source>
        <dbReference type="PROSITE" id="PS50002"/>
    </source>
</evidence>
<dbReference type="SUPFAM" id="SSF50044">
    <property type="entry name" value="SH3-domain"/>
    <property type="match status" value="1"/>
</dbReference>
<organism evidence="5">
    <name type="scientific">Pseudozyma antarctica</name>
    <name type="common">Yeast</name>
    <name type="synonym">Candida antarctica</name>
    <dbReference type="NCBI Taxonomy" id="84753"/>
    <lineage>
        <taxon>Eukaryota</taxon>
        <taxon>Fungi</taxon>
        <taxon>Dikarya</taxon>
        <taxon>Basidiomycota</taxon>
        <taxon>Ustilaginomycotina</taxon>
        <taxon>Ustilaginomycetes</taxon>
        <taxon>Ustilaginales</taxon>
        <taxon>Ustilaginaceae</taxon>
        <taxon>Moesziomyces</taxon>
    </lineage>
</organism>
<feature type="compositionally biased region" description="Polar residues" evidence="3">
    <location>
        <begin position="140"/>
        <end position="156"/>
    </location>
</feature>
<reference evidence="5" key="1">
    <citation type="submission" date="2014-07" db="EMBL/GenBank/DDBJ databases">
        <title>Draft genome sequence of the yeast Pseudozyma antarctica JCM 10317 known as a producer of lipase B which used in a wide range of industrial applications.</title>
        <authorList>
            <person name="Morita T."/>
            <person name="Saika A."/>
            <person name="Koike H."/>
        </authorList>
    </citation>
    <scope>NUCLEOTIDE SEQUENCE</scope>
    <source>
        <strain evidence="5">JCM 10317</strain>
    </source>
</reference>
<dbReference type="GeneID" id="26306576"/>
<dbReference type="SMART" id="SM00326">
    <property type="entry name" value="SH3"/>
    <property type="match status" value="1"/>
</dbReference>
<proteinExistence type="predicted"/>
<evidence type="ECO:0000256" key="2">
    <source>
        <dbReference type="PROSITE-ProRule" id="PRU00192"/>
    </source>
</evidence>
<evidence type="ECO:0000256" key="3">
    <source>
        <dbReference type="SAM" id="MobiDB-lite"/>
    </source>
</evidence>
<feature type="region of interest" description="Disordered" evidence="3">
    <location>
        <begin position="676"/>
        <end position="708"/>
    </location>
</feature>
<protein>
    <submittedName>
        <fullName evidence="5">Protein that induces appearance of</fullName>
    </submittedName>
</protein>
<keyword evidence="6" id="KW-1185">Reference proteome</keyword>
<dbReference type="InterPro" id="IPR001452">
    <property type="entry name" value="SH3_domain"/>
</dbReference>
<feature type="compositionally biased region" description="Pro residues" evidence="3">
    <location>
        <begin position="179"/>
        <end position="191"/>
    </location>
</feature>
<evidence type="ECO:0000313" key="5">
    <source>
        <dbReference type="EMBL" id="GAK67551.1"/>
    </source>
</evidence>
<dbReference type="HOGENOM" id="CLU_348147_0_0_1"/>
<keyword evidence="1 2" id="KW-0728">SH3 domain</keyword>
<feature type="domain" description="SH3" evidence="4">
    <location>
        <begin position="194"/>
        <end position="256"/>
    </location>
</feature>
<feature type="region of interest" description="Disordered" evidence="3">
    <location>
        <begin position="109"/>
        <end position="191"/>
    </location>
</feature>
<dbReference type="EMBL" id="DF830086">
    <property type="protein sequence ID" value="GAK67551.1"/>
    <property type="molecule type" value="Genomic_DNA"/>
</dbReference>
<dbReference type="CDD" id="cd00174">
    <property type="entry name" value="SH3"/>
    <property type="match status" value="1"/>
</dbReference>
<name>A0A081CLK5_PSEA2</name>
<dbReference type="Proteomes" id="UP000053758">
    <property type="component" value="Unassembled WGS sequence"/>
</dbReference>
<gene>
    <name evidence="5" type="ORF">PAN0_019c5779</name>
</gene>